<proteinExistence type="predicted"/>
<dbReference type="EMBL" id="JH600068">
    <property type="protein sequence ID" value="EIG53170.1"/>
    <property type="molecule type" value="Genomic_DNA"/>
</dbReference>
<evidence type="ECO:0000313" key="1">
    <source>
        <dbReference type="EMBL" id="EIG53170.1"/>
    </source>
</evidence>
<dbReference type="eggNOG" id="ENOG50318JC">
    <property type="taxonomic scope" value="Bacteria"/>
</dbReference>
<organism evidence="1">
    <name type="scientific">Desulfovibrio sp. U5L</name>
    <dbReference type="NCBI Taxonomy" id="596152"/>
    <lineage>
        <taxon>Bacteria</taxon>
        <taxon>Pseudomonadati</taxon>
        <taxon>Thermodesulfobacteriota</taxon>
        <taxon>Desulfovibrionia</taxon>
        <taxon>Desulfovibrionales</taxon>
        <taxon>Desulfovibrionaceae</taxon>
        <taxon>Desulfovibrio</taxon>
    </lineage>
</organism>
<dbReference type="STRING" id="596152.DesU5LDRAFT_1485"/>
<dbReference type="AlphaFoldDB" id="I2Q064"/>
<gene>
    <name evidence="1" type="ORF">DesU5LDRAFT_1485</name>
</gene>
<sequence>MTATHRATIKTICHPALAVHFCDNCGARLWGETTCRECGHEKEPALCGNTGPAEISSCGEQKQAGKA</sequence>
<protein>
    <submittedName>
        <fullName evidence="1">Uncharacterized protein</fullName>
    </submittedName>
</protein>
<name>I2Q064_9BACT</name>
<reference evidence="1" key="1">
    <citation type="submission" date="2011-11" db="EMBL/GenBank/DDBJ databases">
        <title>Improved High-Quality Draft sequence of Desulfovibrio sp. U5L.</title>
        <authorList>
            <consortium name="US DOE Joint Genome Institute"/>
            <person name="Lucas S."/>
            <person name="Han J."/>
            <person name="Lapidus A."/>
            <person name="Cheng J.-F."/>
            <person name="Goodwin L."/>
            <person name="Pitluck S."/>
            <person name="Peters L."/>
            <person name="Ovchinnikova G."/>
            <person name="Held B."/>
            <person name="Detter J.C."/>
            <person name="Han C."/>
            <person name="Tapia R."/>
            <person name="Land M."/>
            <person name="Hauser L."/>
            <person name="Kyrpides N."/>
            <person name="Ivanova N."/>
            <person name="Pagani I."/>
            <person name="Gabster J."/>
            <person name="Walker C."/>
            <person name="Stolyar S."/>
            <person name="Stahl D."/>
            <person name="Arkin A."/>
            <person name="Dehal P."/>
            <person name="Hazen T."/>
            <person name="Woyke T."/>
        </authorList>
    </citation>
    <scope>NUCLEOTIDE SEQUENCE [LARGE SCALE GENOMIC DNA]</scope>
    <source>
        <strain evidence="1">U5L</strain>
    </source>
</reference>
<accession>I2Q064</accession>
<dbReference type="OrthoDB" id="5514629at2"/>
<dbReference type="HOGENOM" id="CLU_2805533_0_0_7"/>